<keyword evidence="2" id="KW-1185">Reference proteome</keyword>
<gene>
    <name evidence="1" type="ORF">PDJAM_G00170620</name>
</gene>
<accession>A0ACC5ZM61</accession>
<dbReference type="EMBL" id="CM041002">
    <property type="protein sequence ID" value="MCJ8748962.1"/>
    <property type="molecule type" value="Genomic_DNA"/>
</dbReference>
<reference evidence="1" key="1">
    <citation type="submission" date="2020-02" db="EMBL/GenBank/DDBJ databases">
        <title>Genome sequencing of the panga catfish, Pangasius djambal.</title>
        <authorList>
            <person name="Wen M."/>
            <person name="Zahm M."/>
            <person name="Roques C."/>
            <person name="Cabau C."/>
            <person name="Klopp C."/>
            <person name="Donnadieu C."/>
            <person name="Jouanno E."/>
            <person name="Avarre J.-C."/>
            <person name="Campet M."/>
            <person name="Ha T."/>
            <person name="Dugue R."/>
            <person name="Lampietro C."/>
            <person name="Louis A."/>
            <person name="Herpin A."/>
            <person name="Echchiki A."/>
            <person name="Berthelot C."/>
            <person name="Parey E."/>
            <person name="Roest-Crollius H."/>
            <person name="Braasch I."/>
            <person name="Postlethwait J.H."/>
            <person name="Bobe J."/>
            <person name="Montfort J."/>
            <person name="Bouchez O."/>
            <person name="Begum T."/>
            <person name="Schartl M."/>
            <person name="Gustiano R."/>
            <person name="Guiguen Y."/>
        </authorList>
    </citation>
    <scope>NUCLEOTIDE SEQUENCE</scope>
    <source>
        <strain evidence="1">Pdj_M5554</strain>
    </source>
</reference>
<protein>
    <submittedName>
        <fullName evidence="1">Uncharacterized protein</fullName>
    </submittedName>
</protein>
<proteinExistence type="predicted"/>
<comment type="caution">
    <text evidence="1">The sequence shown here is derived from an EMBL/GenBank/DDBJ whole genome shotgun (WGS) entry which is preliminary data.</text>
</comment>
<sequence>MTFIADLANPLSAAFLSLAAWIEEQLDIVYKAKFNKRYSHSKVNSLQKGSIKVNATLFFFDTMPDNTLLENTLISAWESDFTSLPLINNTVVAGQGAPSSSSQREALFSSVTLLLTCVLLISQTLSLI</sequence>
<dbReference type="Proteomes" id="UP000830395">
    <property type="component" value="Chromosome 28"/>
</dbReference>
<name>A0ACC5ZM61_9TELE</name>
<evidence type="ECO:0000313" key="2">
    <source>
        <dbReference type="Proteomes" id="UP000830395"/>
    </source>
</evidence>
<organism evidence="1 2">
    <name type="scientific">Pangasius djambal</name>
    <dbReference type="NCBI Taxonomy" id="1691987"/>
    <lineage>
        <taxon>Eukaryota</taxon>
        <taxon>Metazoa</taxon>
        <taxon>Chordata</taxon>
        <taxon>Craniata</taxon>
        <taxon>Vertebrata</taxon>
        <taxon>Euteleostomi</taxon>
        <taxon>Actinopterygii</taxon>
        <taxon>Neopterygii</taxon>
        <taxon>Teleostei</taxon>
        <taxon>Ostariophysi</taxon>
        <taxon>Siluriformes</taxon>
        <taxon>Pangasiidae</taxon>
        <taxon>Pangasius</taxon>
    </lineage>
</organism>
<evidence type="ECO:0000313" key="1">
    <source>
        <dbReference type="EMBL" id="MCJ8748962.1"/>
    </source>
</evidence>